<organism evidence="3 4">
    <name type="scientific">Macrostomum lignano</name>
    <dbReference type="NCBI Taxonomy" id="282301"/>
    <lineage>
        <taxon>Eukaryota</taxon>
        <taxon>Metazoa</taxon>
        <taxon>Spiralia</taxon>
        <taxon>Lophotrochozoa</taxon>
        <taxon>Platyhelminthes</taxon>
        <taxon>Rhabditophora</taxon>
        <taxon>Macrostomorpha</taxon>
        <taxon>Macrostomida</taxon>
        <taxon>Macrostomidae</taxon>
        <taxon>Macrostomum</taxon>
    </lineage>
</organism>
<reference evidence="3 4" key="1">
    <citation type="submission" date="2017-06" db="EMBL/GenBank/DDBJ databases">
        <title>A platform for efficient transgenesis in Macrostomum lignano, a flatworm model organism for stem cell research.</title>
        <authorList>
            <person name="Berezikov E."/>
        </authorList>
    </citation>
    <scope>NUCLEOTIDE SEQUENCE [LARGE SCALE GENOMIC DNA]</scope>
    <source>
        <strain evidence="3">DV1</strain>
        <tissue evidence="3">Whole organism</tissue>
    </source>
</reference>
<dbReference type="InterPro" id="IPR056557">
    <property type="entry name" value="NELF-A_N"/>
</dbReference>
<dbReference type="Proteomes" id="UP000215902">
    <property type="component" value="Unassembled WGS sequence"/>
</dbReference>
<proteinExistence type="predicted"/>
<feature type="region of interest" description="Disordered" evidence="1">
    <location>
        <begin position="534"/>
        <end position="580"/>
    </location>
</feature>
<comment type="caution">
    <text evidence="3">The sequence shown here is derived from an EMBL/GenBank/DDBJ whole genome shotgun (WGS) entry which is preliminary data.</text>
</comment>
<feature type="region of interest" description="Disordered" evidence="1">
    <location>
        <begin position="217"/>
        <end position="265"/>
    </location>
</feature>
<dbReference type="EMBL" id="NIVC01000980">
    <property type="protein sequence ID" value="PAA74050.1"/>
    <property type="molecule type" value="Genomic_DNA"/>
</dbReference>
<feature type="region of interest" description="Disordered" evidence="1">
    <location>
        <begin position="277"/>
        <end position="361"/>
    </location>
</feature>
<keyword evidence="4" id="KW-1185">Reference proteome</keyword>
<dbReference type="OrthoDB" id="2135488at2759"/>
<feature type="region of interest" description="Disordered" evidence="1">
    <location>
        <begin position="453"/>
        <end position="485"/>
    </location>
</feature>
<evidence type="ECO:0000259" key="2">
    <source>
        <dbReference type="Pfam" id="PF23553"/>
    </source>
</evidence>
<evidence type="ECO:0000313" key="3">
    <source>
        <dbReference type="EMBL" id="PAA74050.1"/>
    </source>
</evidence>
<feature type="domain" description="NELF-A N-terminal" evidence="2">
    <location>
        <begin position="12"/>
        <end position="153"/>
    </location>
</feature>
<dbReference type="STRING" id="282301.A0A267FJR6"/>
<sequence>MATQSTDEIIEWHKRLGGDNFDYWIPPTVTACFTEEKLKALSDIHSSGNFSNLSECLKTKLLLALCNMPQRNSDQWREHIDAIFNVALSEGSESWVRPIADMLYTLPSLGYLRTGLEDNPLVSEALTAVQTKRPWRLSSLPMEAEFVNPDVLADLGCPDGQQQQQQQRHFVIVRKPRSVVAMGVILEKAARQRDDAQGGGRRYTAPIKMRSFAKNWFDEDDQTDRPANESSAASSGVRRPANSSLSAGGHRLAGSQMRRPVQSQPPLQLLARQRSSVHPLGTPVGGSHGLHHQLSQQPPQQRTTKLIELSEPPAIGRAAKARRRQEEAERRRQEERAAKEEAAAKAAQAREAEEARQQALAKEAEETAAAAQAASAAAVAAASSSVVNSNAAGSMPASAAGLPHLSSPLLTPSGPAGAPNFAGLSTATVSVSAPSSAPSVVPATLPSLRLTPASTSTLTQPTNQQPVQQQQQAAQPQPPGASAAAATPSYLLPFAPAYAGQMQQPTLFAYSQPTASAAPNNITVVQLVNRPYAMQQPQQQPQQQQQQQQQQQLQHQPPQQQQQLQHQPPHQAAASLSVQLTPEQSRAAAELFATANKLTKPEKSVILAFIGGNRTNLTPSSATWFEFTCPNTKSACSIRISESTKTSLRISIFKWTTPADTGLLLNGTRRAHPRCWLGWTIFGLSSSSSSSNSRFSI</sequence>
<feature type="compositionally biased region" description="Low complexity" evidence="1">
    <location>
        <begin position="459"/>
        <end position="485"/>
    </location>
</feature>
<feature type="compositionally biased region" description="Low complexity" evidence="1">
    <location>
        <begin position="535"/>
        <end position="571"/>
    </location>
</feature>
<accession>A0A267FJR6</accession>
<dbReference type="AlphaFoldDB" id="A0A267FJR6"/>
<feature type="compositionally biased region" description="Low complexity" evidence="1">
    <location>
        <begin position="292"/>
        <end position="301"/>
    </location>
</feature>
<name>A0A267FJR6_9PLAT</name>
<gene>
    <name evidence="3" type="ORF">BOX15_Mlig021869g4</name>
</gene>
<evidence type="ECO:0000256" key="1">
    <source>
        <dbReference type="SAM" id="MobiDB-lite"/>
    </source>
</evidence>
<evidence type="ECO:0000313" key="4">
    <source>
        <dbReference type="Proteomes" id="UP000215902"/>
    </source>
</evidence>
<protein>
    <recommendedName>
        <fullName evidence="2">NELF-A N-terminal domain-containing protein</fullName>
    </recommendedName>
</protein>
<dbReference type="Pfam" id="PF23553">
    <property type="entry name" value="NELF-A_N"/>
    <property type="match status" value="1"/>
</dbReference>
<feature type="compositionally biased region" description="Basic and acidic residues" evidence="1">
    <location>
        <begin position="324"/>
        <end position="356"/>
    </location>
</feature>